<feature type="region of interest" description="Disordered" evidence="3">
    <location>
        <begin position="213"/>
        <end position="239"/>
    </location>
</feature>
<feature type="compositionally biased region" description="Polar residues" evidence="3">
    <location>
        <begin position="1163"/>
        <end position="1183"/>
    </location>
</feature>
<feature type="domain" description="N-terminal Ras-GEF" evidence="5">
    <location>
        <begin position="717"/>
        <end position="841"/>
    </location>
</feature>
<feature type="compositionally biased region" description="Low complexity" evidence="3">
    <location>
        <begin position="386"/>
        <end position="410"/>
    </location>
</feature>
<dbReference type="InterPro" id="IPR000651">
    <property type="entry name" value="Ras-like_Gua-exchang_fac_N"/>
</dbReference>
<feature type="compositionally biased region" description="Low complexity" evidence="3">
    <location>
        <begin position="1431"/>
        <end position="1445"/>
    </location>
</feature>
<feature type="compositionally biased region" description="Pro residues" evidence="3">
    <location>
        <begin position="2227"/>
        <end position="2237"/>
    </location>
</feature>
<feature type="region of interest" description="Disordered" evidence="3">
    <location>
        <begin position="2319"/>
        <end position="2394"/>
    </location>
</feature>
<feature type="region of interest" description="Disordered" evidence="3">
    <location>
        <begin position="1652"/>
        <end position="1687"/>
    </location>
</feature>
<feature type="compositionally biased region" description="Basic and acidic residues" evidence="3">
    <location>
        <begin position="1308"/>
        <end position="1318"/>
    </location>
</feature>
<feature type="region of interest" description="Disordered" evidence="3">
    <location>
        <begin position="930"/>
        <end position="964"/>
    </location>
</feature>
<name>A0A9P3LWN2_9FUNG</name>
<evidence type="ECO:0000313" key="7">
    <source>
        <dbReference type="Proteomes" id="UP000827284"/>
    </source>
</evidence>
<feature type="region of interest" description="Disordered" evidence="3">
    <location>
        <begin position="379"/>
        <end position="410"/>
    </location>
</feature>
<feature type="region of interest" description="Disordered" evidence="3">
    <location>
        <begin position="1161"/>
        <end position="1221"/>
    </location>
</feature>
<feature type="compositionally biased region" description="Acidic residues" evidence="3">
    <location>
        <begin position="934"/>
        <end position="943"/>
    </location>
</feature>
<evidence type="ECO:0000256" key="3">
    <source>
        <dbReference type="SAM" id="MobiDB-lite"/>
    </source>
</evidence>
<gene>
    <name evidence="6" type="ORF">EMPS_05824</name>
</gene>
<dbReference type="Pfam" id="PF00618">
    <property type="entry name" value="RasGEF_N"/>
    <property type="match status" value="1"/>
</dbReference>
<dbReference type="Gene3D" id="1.20.870.10">
    <property type="entry name" value="Son of sevenless (SoS) protein Chain: S domain 1"/>
    <property type="match status" value="1"/>
</dbReference>
<feature type="compositionally biased region" description="Polar residues" evidence="3">
    <location>
        <begin position="2133"/>
        <end position="2158"/>
    </location>
</feature>
<evidence type="ECO:0000259" key="5">
    <source>
        <dbReference type="PROSITE" id="PS50212"/>
    </source>
</evidence>
<feature type="region of interest" description="Disordered" evidence="3">
    <location>
        <begin position="579"/>
        <end position="710"/>
    </location>
</feature>
<sequence>MATSGAGAIDEERKVIETKEPSVTSQRPCVTPPSPSPSPKPTKEIAPQEQMIAEDKPVQMATPSVTPLSSSISQVEGGSIAHKDQDNNDDCGKERALHGDTYASEGTRFSLSADLVSSRATSPVVVAPLSMQFPVLLPSLSEGSSDLDEQEPRVSNLVHKQQMQQQQQKEEQGDANGLSQCLGDQGHVVPPYSSFVVPLSLVTCEAATAVAHPRVEQSDHGTPPPASPAQTQLEHREQSATNEKIVFEATEVEDASVGKDDSSVAQTKCVPPKTLFSAPTSRQDSHYRKSTALPPLNTMTVAALSQPPPIPSTTLSDTNTRLPNSIATTSTTTAAAGVRNIGVPTLSTGRAQSSPLYYSSPLPAISPLFPRENPVSALNSRAAPANDNNINNNSNNDSSSHNNNSFFISHGTNTSGENNLSFASAASALTSASVSVSTSPSSPTDELASPWILPPIPDFSEFGLTFDKSRTSSTNSMKYRRNNTGTNNNTPTQGHCYQLDSAFPNGKDRVASLESTPTVCQDMFPLQGSVSRRQQQQRYQRFGARAAQSIPDYDPSIFDHIQADDDDTYILWSTPNSEAAGNLSSSGGPLSPTPVSSSSSQAAQQQASIPFSESSGSSGKRWSAGEPIRGKEKGKGLQDNDVGGRPYHTNGNGLEVPPPASSVPSSPTASRAYHSQPLTSHKSGTVQGGAGGPPPTVRTNPGSLNAGGSGQQALLPENRVLMAATVEKLVEKLTSDIDYTFLTDFFLIYRLFIPPLALLKLLMARFRWALLEDSPQRQIVRVRTFVTLRHWLLNYFEFEFTESRLLRRTLTLGLRDLASHPIVQSSVRDQRIVEELRKHFQRKRKAHCRDMAQMALERAQSSGPRRRGASVQYSGRHPRTTNLEWAESAMSSKRSSLDAGRIKNRRQAYFSGARDDSAIEYCATGLSQVIGSGDDQDQDDDNEGSCSGDSSDLTSSESQSDDDMYEEAAGSHYLIHGRGDQTAGSGRQPLSGNNSGDDDDDSEDDSLDEDFIAPGSLLDISRRQQQLPSPPFSSGSLRSNVGPLQEPNWSHRPPPYTNEYSYGPVHPHSTEMAPDHSSYRSNTMPRAGSTRPGSRPLSYVSPIIDSGSSLVISPPESPRPVEPYMNPPPRNALFSSDRKKTWSQYMTATVEQLSKVKRVFMPRSSQSSSDLRRNASSTSSQSLVVGGKRGGRAGNSKARKLEKTQGPINSGYWQDDRIEQNGHKVSRSTTILDSMTTTSSAVSSVDGHASPSYFEDGRRIGGRRVEQTLSNGASEWSSDDDEQTVHMMLRGIHPYGPPDSGSTADTDSQARRYAEESRAAASSRAPGKSSMPASLLPKNTREEAQDENNNDDSQSGGTSIHLAPGRFPILRRTTQKRDRDQRASWMTFSSTNSSVFGALLSQGHIPPGQAIIRDRNEQGNVDRFMERFNKSQQNQQQPSSTSPSPDGNRATSNGHWLSNNGRRRKSHDAIYEAEPRSIANRAAQDQSAAHNRQALGQSNSRGNSIGRSWLSRSLASHPHRQTVPIMDLHYLQQKDSGELLEEYRPLRRHSSDVRNTEGWPPFKSKDQKTFSSAYYSTGSAFNGFGNGNGNGGTDLNASTARNQNANRPAAVPLQDPFQKSLLEGEAYMAALQESQRKGQALLLSNNARTQAQTHYHSLSSPLTFLNPDATQDVSPRPGFDKSRSNSDPHLLQATAALLMSNSNAESDPLNPSSRTSQTRTGPFGGNYKNLSQQQYLRHQSMMYPHYHHNYHDNSYSQQRSPMNPRFQSIISPTRELAPPRPPTSIVLRYRSEMIAQQLCLIEREQLFRVQWHELLKAAWKKKAPVMDEGAEAIDGQETTMEGESTLGNESPNVILLVDRFNLTCQWVTSEILKMTDLETRVRVVEKFIRIAHTCYNHSNFSSLTQVMLGLQAHEVSRLSRTWARVGSQGMKIMHDLIEFTTMLRNWKNLRDAMQDIIDEWGDSPGGAFSPSSASGPPSSFGRGESPSMAASPVTPSSNRQSQLGLFSKKSSTVKEKSSKGGMALHPKSVSGPVFPSLKSSLNKERERQQQQAPQAQWQQQQQSQQQQQQLHHQPSFLNTFNFDKEEKDKDGRKVVQQQHKGCIPFLAVYLSDLLFNTELPSFVEPRRPFSTYTPELNSQAGNTSRLQSVSDANPSSSAEVPVSTSDPSPHVHPHHHQYNSSTTTASTMATDTTTSATATSGSTGSNTTVSGGQGYTQNAPSISSLPPGHPLAPPPPASAVNPAPSCVDTYPIASRGMVNMQKHRTIATIIKRILTFKVMASRYPFRKENEVFDWLMSIEAVDPSEWQRMSEICEEKQQPLVHQQPQYQPQLSQQQQNQYSSMSTSTIPNTGAASTVSSAMATSIHTPPSQMTSSARAASVTTGPIPADNTLASS</sequence>
<feature type="compositionally biased region" description="Polar residues" evidence="3">
    <location>
        <begin position="61"/>
        <end position="76"/>
    </location>
</feature>
<dbReference type="GO" id="GO:0005886">
    <property type="term" value="C:plasma membrane"/>
    <property type="evidence" value="ECO:0007669"/>
    <property type="project" value="TreeGrafter"/>
</dbReference>
<feature type="region of interest" description="Disordered" evidence="3">
    <location>
        <begin position="142"/>
        <end position="179"/>
    </location>
</feature>
<dbReference type="SUPFAM" id="SSF48366">
    <property type="entry name" value="Ras GEF"/>
    <property type="match status" value="1"/>
</dbReference>
<feature type="region of interest" description="Disordered" evidence="3">
    <location>
        <begin position="1960"/>
        <end position="2072"/>
    </location>
</feature>
<feature type="region of interest" description="Disordered" evidence="3">
    <location>
        <begin position="1429"/>
        <end position="1466"/>
    </location>
</feature>
<feature type="region of interest" description="Disordered" evidence="3">
    <location>
        <begin position="471"/>
        <end position="493"/>
    </location>
</feature>
<feature type="region of interest" description="Disordered" evidence="3">
    <location>
        <begin position="2133"/>
        <end position="2242"/>
    </location>
</feature>
<feature type="region of interest" description="Disordered" evidence="3">
    <location>
        <begin position="1025"/>
        <end position="1098"/>
    </location>
</feature>
<feature type="region of interest" description="Disordered" evidence="3">
    <location>
        <begin position="856"/>
        <end position="888"/>
    </location>
</feature>
<keyword evidence="7" id="KW-1185">Reference proteome</keyword>
<feature type="compositionally biased region" description="Low complexity" evidence="3">
    <location>
        <begin position="2350"/>
        <end position="2363"/>
    </location>
</feature>
<feature type="compositionally biased region" description="Low complexity" evidence="3">
    <location>
        <begin position="945"/>
        <end position="958"/>
    </location>
</feature>
<feature type="compositionally biased region" description="Low complexity" evidence="3">
    <location>
        <begin position="1965"/>
        <end position="1981"/>
    </location>
</feature>
<dbReference type="Pfam" id="PF00617">
    <property type="entry name" value="RasGEF"/>
    <property type="match status" value="1"/>
</dbReference>
<feature type="region of interest" description="Disordered" evidence="3">
    <location>
        <begin position="976"/>
        <end position="1010"/>
    </location>
</feature>
<dbReference type="CDD" id="cd06224">
    <property type="entry name" value="REM"/>
    <property type="match status" value="1"/>
</dbReference>
<dbReference type="OrthoDB" id="10254377at2759"/>
<dbReference type="InterPro" id="IPR001895">
    <property type="entry name" value="RASGEF_cat_dom"/>
</dbReference>
<evidence type="ECO:0000259" key="4">
    <source>
        <dbReference type="PROSITE" id="PS50009"/>
    </source>
</evidence>
<feature type="compositionally biased region" description="Pro residues" evidence="3">
    <location>
        <begin position="30"/>
        <end position="40"/>
    </location>
</feature>
<comment type="caution">
    <text evidence="6">The sequence shown here is derived from an EMBL/GenBank/DDBJ whole genome shotgun (WGS) entry which is preliminary data.</text>
</comment>
<evidence type="ECO:0000256" key="1">
    <source>
        <dbReference type="ARBA" id="ARBA00022658"/>
    </source>
</evidence>
<feature type="compositionally biased region" description="Polar residues" evidence="3">
    <location>
        <begin position="2364"/>
        <end position="2382"/>
    </location>
</feature>
<reference evidence="6" key="1">
    <citation type="submission" date="2021-11" db="EMBL/GenBank/DDBJ databases">
        <authorList>
            <person name="Herlambang A."/>
            <person name="Guo Y."/>
            <person name="Takashima Y."/>
            <person name="Nishizawa T."/>
        </authorList>
    </citation>
    <scope>NUCLEOTIDE SEQUENCE</scope>
    <source>
        <strain evidence="6">E1425</strain>
    </source>
</reference>
<feature type="compositionally biased region" description="Polar residues" evidence="3">
    <location>
        <begin position="1702"/>
        <end position="1720"/>
    </location>
</feature>
<dbReference type="InterPro" id="IPR008937">
    <property type="entry name" value="Ras-like_GEF"/>
</dbReference>
<evidence type="ECO:0000313" key="6">
    <source>
        <dbReference type="EMBL" id="GJJ73466.1"/>
    </source>
</evidence>
<accession>A0A9P3LWN2</accession>
<feature type="region of interest" description="Disordered" evidence="3">
    <location>
        <begin position="1481"/>
        <end position="1506"/>
    </location>
</feature>
<protein>
    <submittedName>
        <fullName evidence="6">Gdp/GTP exchange factor required for growth at low temperatures</fullName>
    </submittedName>
</protein>
<feature type="compositionally biased region" description="Acidic residues" evidence="3">
    <location>
        <begin position="996"/>
        <end position="1010"/>
    </location>
</feature>
<feature type="region of interest" description="Disordered" evidence="3">
    <location>
        <begin position="527"/>
        <end position="547"/>
    </location>
</feature>
<feature type="compositionally biased region" description="Low complexity" evidence="3">
    <location>
        <begin position="2049"/>
        <end position="2072"/>
    </location>
</feature>
<feature type="region of interest" description="Disordered" evidence="3">
    <location>
        <begin position="1290"/>
        <end position="1383"/>
    </location>
</feature>
<dbReference type="PROSITE" id="PS50009">
    <property type="entry name" value="RASGEF_CAT"/>
    <property type="match status" value="1"/>
</dbReference>
<feature type="compositionally biased region" description="Basic and acidic residues" evidence="3">
    <location>
        <begin position="628"/>
        <end position="638"/>
    </location>
</feature>
<feature type="compositionally biased region" description="Basic and acidic residues" evidence="3">
    <location>
        <begin position="10"/>
        <end position="20"/>
    </location>
</feature>
<keyword evidence="1 2" id="KW-0344">Guanine-nucleotide releasing factor</keyword>
<evidence type="ECO:0000256" key="2">
    <source>
        <dbReference type="PROSITE-ProRule" id="PRU00168"/>
    </source>
</evidence>
<dbReference type="PANTHER" id="PTHR23113:SF363">
    <property type="entry name" value="PROTEIN SON OF SEVENLESS"/>
    <property type="match status" value="1"/>
</dbReference>
<dbReference type="EMBL" id="BQFW01000008">
    <property type="protein sequence ID" value="GJJ73466.1"/>
    <property type="molecule type" value="Genomic_DNA"/>
</dbReference>
<feature type="compositionally biased region" description="Basic and acidic residues" evidence="3">
    <location>
        <begin position="81"/>
        <end position="96"/>
    </location>
</feature>
<organism evidence="6 7">
    <name type="scientific">Entomortierella parvispora</name>
    <dbReference type="NCBI Taxonomy" id="205924"/>
    <lineage>
        <taxon>Eukaryota</taxon>
        <taxon>Fungi</taxon>
        <taxon>Fungi incertae sedis</taxon>
        <taxon>Mucoromycota</taxon>
        <taxon>Mortierellomycotina</taxon>
        <taxon>Mortierellomycetes</taxon>
        <taxon>Mortierellales</taxon>
        <taxon>Mortierellaceae</taxon>
        <taxon>Entomortierella</taxon>
    </lineage>
</organism>
<feature type="compositionally biased region" description="Polar residues" evidence="3">
    <location>
        <begin position="1993"/>
        <end position="2004"/>
    </location>
</feature>
<dbReference type="GO" id="GO:0005085">
    <property type="term" value="F:guanyl-nucleotide exchange factor activity"/>
    <property type="evidence" value="ECO:0007669"/>
    <property type="project" value="UniProtKB-KW"/>
</dbReference>
<feature type="compositionally biased region" description="Low complexity" evidence="3">
    <location>
        <begin position="482"/>
        <end position="492"/>
    </location>
</feature>
<dbReference type="Gene3D" id="1.10.840.10">
    <property type="entry name" value="Ras guanine-nucleotide exchange factors catalytic domain"/>
    <property type="match status" value="1"/>
</dbReference>
<dbReference type="PANTHER" id="PTHR23113">
    <property type="entry name" value="GUANINE NUCLEOTIDE EXCHANGE FACTOR"/>
    <property type="match status" value="1"/>
</dbReference>
<feature type="compositionally biased region" description="Low complexity" evidence="3">
    <location>
        <begin position="2319"/>
        <end position="2341"/>
    </location>
</feature>
<dbReference type="PROSITE" id="PS50212">
    <property type="entry name" value="RASGEF_NTER"/>
    <property type="match status" value="1"/>
</dbReference>
<feature type="compositionally biased region" description="Polar residues" evidence="3">
    <location>
        <begin position="1652"/>
        <end position="1673"/>
    </location>
</feature>
<feature type="compositionally biased region" description="Low complexity" evidence="3">
    <location>
        <begin position="2180"/>
        <end position="2210"/>
    </location>
</feature>
<feature type="region of interest" description="Disordered" evidence="3">
    <location>
        <begin position="1702"/>
        <end position="1728"/>
    </location>
</feature>
<feature type="domain" description="Ras-GEF" evidence="4">
    <location>
        <begin position="1790"/>
        <end position="2075"/>
    </location>
</feature>
<feature type="compositionally biased region" description="Low complexity" evidence="3">
    <location>
        <begin position="580"/>
        <end position="625"/>
    </location>
</feature>
<dbReference type="GO" id="GO:0007265">
    <property type="term" value="P:Ras protein signal transduction"/>
    <property type="evidence" value="ECO:0007669"/>
    <property type="project" value="TreeGrafter"/>
</dbReference>
<proteinExistence type="predicted"/>
<feature type="compositionally biased region" description="Low complexity" evidence="3">
    <location>
        <begin position="532"/>
        <end position="547"/>
    </location>
</feature>
<feature type="compositionally biased region" description="Polar residues" evidence="3">
    <location>
        <begin position="1483"/>
        <end position="1506"/>
    </location>
</feature>
<feature type="region of interest" description="Disordered" evidence="3">
    <location>
        <begin position="1"/>
        <end position="96"/>
    </location>
</feature>
<feature type="compositionally biased region" description="Polar residues" evidence="3">
    <location>
        <begin position="1025"/>
        <end position="1039"/>
    </location>
</feature>
<feature type="compositionally biased region" description="Polar residues" evidence="3">
    <location>
        <begin position="1449"/>
        <end position="1460"/>
    </location>
</feature>
<reference evidence="6" key="2">
    <citation type="journal article" date="2022" name="Microbiol. Resour. Announc.">
        <title>Whole-Genome Sequence of Entomortierella parvispora E1425, a Mucoromycotan Fungus Associated with Burkholderiaceae-Related Endosymbiotic Bacteria.</title>
        <authorList>
            <person name="Herlambang A."/>
            <person name="Guo Y."/>
            <person name="Takashima Y."/>
            <person name="Narisawa K."/>
            <person name="Ohta H."/>
            <person name="Nishizawa T."/>
        </authorList>
    </citation>
    <scope>NUCLEOTIDE SEQUENCE</scope>
    <source>
        <strain evidence="6">E1425</strain>
    </source>
</reference>
<dbReference type="InterPro" id="IPR036964">
    <property type="entry name" value="RASGEF_cat_dom_sf"/>
</dbReference>
<dbReference type="SMART" id="SM00147">
    <property type="entry name" value="RasGEF"/>
    <property type="match status" value="1"/>
</dbReference>
<dbReference type="SMART" id="SM00229">
    <property type="entry name" value="RasGEFN"/>
    <property type="match status" value="1"/>
</dbReference>
<feature type="compositionally biased region" description="Polar residues" evidence="3">
    <location>
        <begin position="676"/>
        <end position="685"/>
    </location>
</feature>
<dbReference type="InterPro" id="IPR023578">
    <property type="entry name" value="Ras_GEF_dom_sf"/>
</dbReference>
<dbReference type="Proteomes" id="UP000827284">
    <property type="component" value="Unassembled WGS sequence"/>
</dbReference>